<keyword evidence="1" id="KW-0805">Transcription regulation</keyword>
<reference evidence="4" key="1">
    <citation type="submission" date="2021-11" db="EMBL/GenBank/DDBJ databases">
        <title>Description of novel Chryseobacterium species.</title>
        <authorList>
            <person name="Saticioglu I.B."/>
            <person name="Ay H."/>
            <person name="Altun S."/>
            <person name="Duman M."/>
        </authorList>
    </citation>
    <scope>NUCLEOTIDE SEQUENCE</scope>
    <source>
        <strain evidence="4">C-17</strain>
    </source>
</reference>
<dbReference type="InterPro" id="IPR018060">
    <property type="entry name" value="HTH_AraC"/>
</dbReference>
<dbReference type="Gene3D" id="1.10.10.60">
    <property type="entry name" value="Homeodomain-like"/>
    <property type="match status" value="1"/>
</dbReference>
<evidence type="ECO:0000259" key="3">
    <source>
        <dbReference type="PROSITE" id="PS01124"/>
    </source>
</evidence>
<organism evidence="4 5">
    <name type="scientific">Chryseobacterium turcicum</name>
    <dbReference type="NCBI Taxonomy" id="2898076"/>
    <lineage>
        <taxon>Bacteria</taxon>
        <taxon>Pseudomonadati</taxon>
        <taxon>Bacteroidota</taxon>
        <taxon>Flavobacteriia</taxon>
        <taxon>Flavobacteriales</taxon>
        <taxon>Weeksellaceae</taxon>
        <taxon>Chryseobacterium group</taxon>
        <taxon>Chryseobacterium</taxon>
    </lineage>
</organism>
<dbReference type="SUPFAM" id="SSF46689">
    <property type="entry name" value="Homeodomain-like"/>
    <property type="match status" value="1"/>
</dbReference>
<name>A0A9Q3V366_9FLAO</name>
<protein>
    <submittedName>
        <fullName evidence="4">Helix-turn-helix domain-containing protein</fullName>
    </submittedName>
</protein>
<sequence length="35" mass="4310">MESGFNSRSSFYRTFNIYYQISPIDYRKNILNNRN</sequence>
<dbReference type="InterPro" id="IPR009057">
    <property type="entry name" value="Homeodomain-like_sf"/>
</dbReference>
<dbReference type="EMBL" id="JAJNAY010000001">
    <property type="protein sequence ID" value="MCD1117487.1"/>
    <property type="molecule type" value="Genomic_DNA"/>
</dbReference>
<evidence type="ECO:0000256" key="2">
    <source>
        <dbReference type="ARBA" id="ARBA00023163"/>
    </source>
</evidence>
<dbReference type="PROSITE" id="PS01124">
    <property type="entry name" value="HTH_ARAC_FAMILY_2"/>
    <property type="match status" value="1"/>
</dbReference>
<dbReference type="Proteomes" id="UP001108025">
    <property type="component" value="Unassembled WGS sequence"/>
</dbReference>
<dbReference type="GO" id="GO:0003700">
    <property type="term" value="F:DNA-binding transcription factor activity"/>
    <property type="evidence" value="ECO:0007669"/>
    <property type="project" value="InterPro"/>
</dbReference>
<keyword evidence="5" id="KW-1185">Reference proteome</keyword>
<comment type="caution">
    <text evidence="4">The sequence shown here is derived from an EMBL/GenBank/DDBJ whole genome shotgun (WGS) entry which is preliminary data.</text>
</comment>
<dbReference type="GO" id="GO:0043565">
    <property type="term" value="F:sequence-specific DNA binding"/>
    <property type="evidence" value="ECO:0007669"/>
    <property type="project" value="InterPro"/>
</dbReference>
<dbReference type="AlphaFoldDB" id="A0A9Q3V366"/>
<evidence type="ECO:0000313" key="5">
    <source>
        <dbReference type="Proteomes" id="UP001108025"/>
    </source>
</evidence>
<keyword evidence="2" id="KW-0804">Transcription</keyword>
<proteinExistence type="predicted"/>
<gene>
    <name evidence="4" type="ORF">LO744_11525</name>
</gene>
<evidence type="ECO:0000256" key="1">
    <source>
        <dbReference type="ARBA" id="ARBA00023015"/>
    </source>
</evidence>
<evidence type="ECO:0000313" key="4">
    <source>
        <dbReference type="EMBL" id="MCD1117487.1"/>
    </source>
</evidence>
<accession>A0A9Q3V366</accession>
<feature type="domain" description="HTH araC/xylS-type" evidence="3">
    <location>
        <begin position="1"/>
        <end position="29"/>
    </location>
</feature>